<organism evidence="3 4">
    <name type="scientific">Cryptosporidium xiaoi</name>
    <dbReference type="NCBI Taxonomy" id="659607"/>
    <lineage>
        <taxon>Eukaryota</taxon>
        <taxon>Sar</taxon>
        <taxon>Alveolata</taxon>
        <taxon>Apicomplexa</taxon>
        <taxon>Conoidasida</taxon>
        <taxon>Coccidia</taxon>
        <taxon>Eucoccidiorida</taxon>
        <taxon>Eimeriorina</taxon>
        <taxon>Cryptosporidiidae</taxon>
        <taxon>Cryptosporidium</taxon>
    </lineage>
</organism>
<keyword evidence="2" id="KW-1133">Transmembrane helix</keyword>
<dbReference type="EMBL" id="JAWDEY010000008">
    <property type="protein sequence ID" value="KAK6590227.1"/>
    <property type="molecule type" value="Genomic_DNA"/>
</dbReference>
<gene>
    <name evidence="3" type="ORF">RS030_172690</name>
</gene>
<proteinExistence type="predicted"/>
<evidence type="ECO:0000313" key="4">
    <source>
        <dbReference type="Proteomes" id="UP001311799"/>
    </source>
</evidence>
<keyword evidence="2" id="KW-0472">Membrane</keyword>
<reference evidence="3 4" key="1">
    <citation type="submission" date="2023-10" db="EMBL/GenBank/DDBJ databases">
        <title>Comparative genomics analysis reveals potential genetic determinants of host preference in Cryptosporidium xiaoi.</title>
        <authorList>
            <person name="Xiao L."/>
            <person name="Li J."/>
        </authorList>
    </citation>
    <scope>NUCLEOTIDE SEQUENCE [LARGE SCALE GENOMIC DNA]</scope>
    <source>
        <strain evidence="3 4">52996</strain>
    </source>
</reference>
<feature type="region of interest" description="Disordered" evidence="1">
    <location>
        <begin position="784"/>
        <end position="807"/>
    </location>
</feature>
<keyword evidence="2" id="KW-0812">Transmembrane</keyword>
<feature type="region of interest" description="Disordered" evidence="1">
    <location>
        <begin position="44"/>
        <end position="69"/>
    </location>
</feature>
<dbReference type="AlphaFoldDB" id="A0AAV9XZX3"/>
<feature type="compositionally biased region" description="Polar residues" evidence="1">
    <location>
        <begin position="54"/>
        <end position="63"/>
    </location>
</feature>
<protein>
    <submittedName>
        <fullName evidence="3">Uncharacterized protein</fullName>
    </submittedName>
</protein>
<evidence type="ECO:0000313" key="3">
    <source>
        <dbReference type="EMBL" id="KAK6590227.1"/>
    </source>
</evidence>
<name>A0AAV9XZX3_9CRYT</name>
<accession>A0AAV9XZX3</accession>
<feature type="transmembrane region" description="Helical" evidence="2">
    <location>
        <begin position="830"/>
        <end position="851"/>
    </location>
</feature>
<comment type="caution">
    <text evidence="3">The sequence shown here is derived from an EMBL/GenBank/DDBJ whole genome shotgun (WGS) entry which is preliminary data.</text>
</comment>
<evidence type="ECO:0000256" key="2">
    <source>
        <dbReference type="SAM" id="Phobius"/>
    </source>
</evidence>
<evidence type="ECO:0000256" key="1">
    <source>
        <dbReference type="SAM" id="MobiDB-lite"/>
    </source>
</evidence>
<dbReference type="Proteomes" id="UP001311799">
    <property type="component" value="Unassembled WGS sequence"/>
</dbReference>
<sequence>MVLKKLFFLITWILICYYLSVYEEKTYKQLSFLAETQYSTELSSNDESEFGGTSEKSNNSSEISVFDRSESEITRQSTVESSEAVLFESSKKIESENEIVKKHYNESHPKPNSPKQVKLSTIKPFKLIKRPLVDKLDIDEFAFMVRPNERMLGIEKFVIDEIEQTNILFFNISAGSSQVEGEGSIKSFKFQKYGHYSFPGLVEDEVVSRELYLRTIPFGRYIPLFIEVRSSAYNAALHGIYKREDSLQLTNKENKYSWYHEPINRPVFKRISSEPNLFIFFLNYPIEKWCIGDTWPIENPKAYVGQIYAELIGRPYSPAYSRGWYVYPRKYGAHDIVPYIELDPSTPLRNPLPVEIPKGIENKRILVFDKDIIVDEARPFTFIPPESQIMEHIPLVESPDNAAIFSGCPNKHLSKFTGITKYNTPTCIPPLRGVLDIVINGANGYFQNAIYSWEGYFKNKPYFVQRGPLRNDEVTLQSSIVEYPGNSQYLWPLDEGENVICWFISRQLGNTNPSQVLAIWRRPEASRVKSSVDWPAEKGIELEPDGWSFIKPPFKKKHLREIPIGDYYNEKIFVRINGLRPKHVKMVVSGGPEDINGDYLHIGEYLGFPFFRQKRNRKKSHPGYVLFRGIVVSKSKDTWVIGSTLGSINGIRAYAVDYTSSSYSSEFADRTGFSYLGGARWPHQIPIKSWRIWTPVDDSIKINIYSRELRGKNSEEVAKNIEFFWKVYESLYITMEYLNPSKLFRQNLSPILGFTLNTEKSMYQDVNGYSIDLSNINHELTSKVSSNNDKKQKKNNIESSELSNDTLNSGSDEVIITLSDETEFKKEKSIYIEIIGIAASIIIGVVIWFVIKNKCSKYEGESNQDMILGSGNEIEDPRMAYYSKIN</sequence>
<keyword evidence="4" id="KW-1185">Reference proteome</keyword>
<feature type="compositionally biased region" description="Polar residues" evidence="1">
    <location>
        <begin position="797"/>
        <end position="807"/>
    </location>
</feature>